<proteinExistence type="predicted"/>
<dbReference type="EMBL" id="CP042345">
    <property type="protein sequence ID" value="QEA16160.1"/>
    <property type="molecule type" value="Genomic_DNA"/>
</dbReference>
<evidence type="ECO:0000313" key="5">
    <source>
        <dbReference type="EMBL" id="QEA16160.1"/>
    </source>
</evidence>
<dbReference type="SUPFAM" id="SSF46894">
    <property type="entry name" value="C-terminal effector domain of the bipartite response regulators"/>
    <property type="match status" value="1"/>
</dbReference>
<dbReference type="CDD" id="cd06170">
    <property type="entry name" value="LuxR_C_like"/>
    <property type="match status" value="1"/>
</dbReference>
<dbReference type="SMART" id="SM00421">
    <property type="entry name" value="HTH_LUXR"/>
    <property type="match status" value="1"/>
</dbReference>
<evidence type="ECO:0000259" key="4">
    <source>
        <dbReference type="PROSITE" id="PS50043"/>
    </source>
</evidence>
<sequence length="274" mass="31145">MSEEAVSGNVVELRTPLGRENASQLLELVTIRCLEDIHDAAVAMARIAQERGLQVAMCDDISSKEPMVDAEGTILNADIFRWLDEGARWWEDHRLALHSPLPRACRYESEPFWANRHGFHGYWRNSYLDDMDIVDFERRALCKAAIVVPVHLPFGQISANSFISMDREKEDLSAEFAEHGNLLAQLTRRFVAGYVQAHRTKRRIRSDCVLSKREVECLRWAAIGKTDKEISMILGRSHATIRYHIHRAGEKLDSVNRAQTIFKAGQLGYLGASD</sequence>
<keyword evidence="1" id="KW-0805">Transcription regulation</keyword>
<dbReference type="Gene3D" id="1.10.10.10">
    <property type="entry name" value="Winged helix-like DNA-binding domain superfamily/Winged helix DNA-binding domain"/>
    <property type="match status" value="1"/>
</dbReference>
<dbReference type="Pfam" id="PF00196">
    <property type="entry name" value="GerE"/>
    <property type="match status" value="1"/>
</dbReference>
<dbReference type="PANTHER" id="PTHR44688">
    <property type="entry name" value="DNA-BINDING TRANSCRIPTIONAL ACTIVATOR DEVR_DOSR"/>
    <property type="match status" value="1"/>
</dbReference>
<dbReference type="RefSeq" id="WP_147090220.1">
    <property type="nucleotide sequence ID" value="NZ_BAABJD010000006.1"/>
</dbReference>
<dbReference type="InterPro" id="IPR016032">
    <property type="entry name" value="Sig_transdc_resp-reg_C-effctor"/>
</dbReference>
<dbReference type="PANTHER" id="PTHR44688:SF16">
    <property type="entry name" value="DNA-BINDING TRANSCRIPTIONAL ACTIVATOR DEVR_DOSR"/>
    <property type="match status" value="1"/>
</dbReference>
<dbReference type="AlphaFoldDB" id="A0A5B8S443"/>
<evidence type="ECO:0000313" key="6">
    <source>
        <dbReference type="Proteomes" id="UP000321172"/>
    </source>
</evidence>
<evidence type="ECO:0000256" key="3">
    <source>
        <dbReference type="ARBA" id="ARBA00023163"/>
    </source>
</evidence>
<evidence type="ECO:0000256" key="2">
    <source>
        <dbReference type="ARBA" id="ARBA00023125"/>
    </source>
</evidence>
<dbReference type="GO" id="GO:0006355">
    <property type="term" value="P:regulation of DNA-templated transcription"/>
    <property type="evidence" value="ECO:0007669"/>
    <property type="project" value="InterPro"/>
</dbReference>
<name>A0A5B8S443_9SPHN</name>
<dbReference type="InterPro" id="IPR036388">
    <property type="entry name" value="WH-like_DNA-bd_sf"/>
</dbReference>
<gene>
    <name evidence="5" type="ORF">FRF71_08435</name>
</gene>
<dbReference type="PRINTS" id="PR00038">
    <property type="entry name" value="HTHLUXR"/>
</dbReference>
<reference evidence="5 6" key="1">
    <citation type="journal article" date="2013" name="J. Microbiol. Biotechnol.">
        <title>Novosphingobium ginsenosidimutans sp. nov., with the ability to convert ginsenoside.</title>
        <authorList>
            <person name="Kim J.K."/>
            <person name="He D."/>
            <person name="Liu Q.M."/>
            <person name="Park H.Y."/>
            <person name="Jung M.S."/>
            <person name="Yoon M.H."/>
            <person name="Kim S.C."/>
            <person name="Im W.T."/>
        </authorList>
    </citation>
    <scope>NUCLEOTIDE SEQUENCE [LARGE SCALE GENOMIC DNA]</scope>
    <source>
        <strain evidence="5 6">FW-6</strain>
    </source>
</reference>
<dbReference type="InterPro" id="IPR036693">
    <property type="entry name" value="TF_LuxR_autoind-bd_dom_sf"/>
</dbReference>
<feature type="domain" description="HTH luxR-type" evidence="4">
    <location>
        <begin position="203"/>
        <end position="268"/>
    </location>
</feature>
<keyword evidence="6" id="KW-1185">Reference proteome</keyword>
<evidence type="ECO:0000256" key="1">
    <source>
        <dbReference type="ARBA" id="ARBA00023015"/>
    </source>
</evidence>
<keyword evidence="3" id="KW-0804">Transcription</keyword>
<dbReference type="OrthoDB" id="3679796at2"/>
<dbReference type="InterPro" id="IPR000792">
    <property type="entry name" value="Tscrpt_reg_LuxR_C"/>
</dbReference>
<keyword evidence="2" id="KW-0238">DNA-binding</keyword>
<dbReference type="PROSITE" id="PS50043">
    <property type="entry name" value="HTH_LUXR_2"/>
    <property type="match status" value="1"/>
</dbReference>
<organism evidence="5 6">
    <name type="scientific">Novosphingobium ginsenosidimutans</name>
    <dbReference type="NCBI Taxonomy" id="1176536"/>
    <lineage>
        <taxon>Bacteria</taxon>
        <taxon>Pseudomonadati</taxon>
        <taxon>Pseudomonadota</taxon>
        <taxon>Alphaproteobacteria</taxon>
        <taxon>Sphingomonadales</taxon>
        <taxon>Sphingomonadaceae</taxon>
        <taxon>Novosphingobium</taxon>
    </lineage>
</organism>
<dbReference type="KEGG" id="ngf:FRF71_08435"/>
<dbReference type="Proteomes" id="UP000321172">
    <property type="component" value="Chromosome"/>
</dbReference>
<dbReference type="Gene3D" id="3.30.450.80">
    <property type="entry name" value="Transcription factor LuxR-like, autoinducer-binding domain"/>
    <property type="match status" value="1"/>
</dbReference>
<dbReference type="GO" id="GO:0003677">
    <property type="term" value="F:DNA binding"/>
    <property type="evidence" value="ECO:0007669"/>
    <property type="project" value="UniProtKB-KW"/>
</dbReference>
<protein>
    <submittedName>
        <fullName evidence="5">Helix-turn-helix transcriptional regulator</fullName>
    </submittedName>
</protein>
<accession>A0A5B8S443</accession>